<protein>
    <submittedName>
        <fullName evidence="2">Uncharacterized protein</fullName>
    </submittedName>
</protein>
<feature type="region of interest" description="Disordered" evidence="1">
    <location>
        <begin position="498"/>
        <end position="566"/>
    </location>
</feature>
<dbReference type="Proteomes" id="UP000283634">
    <property type="component" value="Unassembled WGS sequence"/>
</dbReference>
<dbReference type="AlphaFoldDB" id="A0A422NDE6"/>
<feature type="non-terminal residue" evidence="2">
    <location>
        <position position="566"/>
    </location>
</feature>
<reference evidence="2 3" key="1">
    <citation type="journal article" date="2018" name="BMC Genomics">
        <title>Genomic comparison of Trypanosoma conorhini and Trypanosoma rangeli to Trypanosoma cruzi strains of high and low virulence.</title>
        <authorList>
            <person name="Bradwell K.R."/>
            <person name="Koparde V.N."/>
            <person name="Matveyev A.V."/>
            <person name="Serrano M.G."/>
            <person name="Alves J.M."/>
            <person name="Parikh H."/>
            <person name="Huang B."/>
            <person name="Lee V."/>
            <person name="Espinosa-Alvarez O."/>
            <person name="Ortiz P.A."/>
            <person name="Costa-Martins A.G."/>
            <person name="Teixeira M.M."/>
            <person name="Buck G.A."/>
        </authorList>
    </citation>
    <scope>NUCLEOTIDE SEQUENCE [LARGE SCALE GENOMIC DNA]</scope>
    <source>
        <strain evidence="2 3">AM80</strain>
    </source>
</reference>
<feature type="compositionally biased region" description="Polar residues" evidence="1">
    <location>
        <begin position="469"/>
        <end position="484"/>
    </location>
</feature>
<name>A0A422NDE6_TRYRA</name>
<keyword evidence="3" id="KW-1185">Reference proteome</keyword>
<evidence type="ECO:0000256" key="1">
    <source>
        <dbReference type="SAM" id="MobiDB-lite"/>
    </source>
</evidence>
<feature type="compositionally biased region" description="Gly residues" evidence="1">
    <location>
        <begin position="532"/>
        <end position="542"/>
    </location>
</feature>
<feature type="compositionally biased region" description="Acidic residues" evidence="1">
    <location>
        <begin position="446"/>
        <end position="460"/>
    </location>
</feature>
<dbReference type="EMBL" id="MKGL01000199">
    <property type="protein sequence ID" value="RNF03349.1"/>
    <property type="molecule type" value="Genomic_DNA"/>
</dbReference>
<dbReference type="RefSeq" id="XP_029237457.1">
    <property type="nucleotide sequence ID" value="XM_029382788.1"/>
</dbReference>
<feature type="compositionally biased region" description="Low complexity" evidence="1">
    <location>
        <begin position="423"/>
        <end position="435"/>
    </location>
</feature>
<dbReference type="OMA" id="HMTHTER"/>
<feature type="compositionally biased region" description="Low complexity" evidence="1">
    <location>
        <begin position="543"/>
        <end position="559"/>
    </location>
</feature>
<evidence type="ECO:0000313" key="2">
    <source>
        <dbReference type="EMBL" id="RNF03349.1"/>
    </source>
</evidence>
<feature type="compositionally biased region" description="Low complexity" evidence="1">
    <location>
        <begin position="189"/>
        <end position="201"/>
    </location>
</feature>
<evidence type="ECO:0000313" key="3">
    <source>
        <dbReference type="Proteomes" id="UP000283634"/>
    </source>
</evidence>
<feature type="region of interest" description="Disordered" evidence="1">
    <location>
        <begin position="187"/>
        <end position="221"/>
    </location>
</feature>
<accession>A0A422NDE6</accession>
<feature type="compositionally biased region" description="Basic and acidic residues" evidence="1">
    <location>
        <begin position="401"/>
        <end position="414"/>
    </location>
</feature>
<feature type="compositionally biased region" description="Low complexity" evidence="1">
    <location>
        <begin position="498"/>
        <end position="507"/>
    </location>
</feature>
<proteinExistence type="predicted"/>
<dbReference type="OrthoDB" id="250803at2759"/>
<organism evidence="2 3">
    <name type="scientific">Trypanosoma rangeli</name>
    <dbReference type="NCBI Taxonomy" id="5698"/>
    <lineage>
        <taxon>Eukaryota</taxon>
        <taxon>Discoba</taxon>
        <taxon>Euglenozoa</taxon>
        <taxon>Kinetoplastea</taxon>
        <taxon>Metakinetoplastina</taxon>
        <taxon>Trypanosomatida</taxon>
        <taxon>Trypanosomatidae</taxon>
        <taxon>Trypanosoma</taxon>
        <taxon>Herpetosoma</taxon>
    </lineage>
</organism>
<sequence length="566" mass="60672">MFRCIFFFGIRQSISSFRVAELPSGWNDPETVMRVRAGACLSVFFEVCDMFLTHTVVEKRSGFFFFEFCALYFPSHPHNSLLPPEEVSSAELRGKTKRNITVPKITMRERPRLTVRRGRGETPYLQGLLSRVSEPRMVSPHNNLHATTTSANTRSRSPNRQPVNTIQSYWARIAELAQETFRGLLHPLNGVPTTPNTGTTNEVRGTQSLLPPASPSVYERPANTTSLAPEASRQGCQLVDTNFTVPQRSGIVHETTFPDAPRVPLPSQSMTPSVESKPQIIYNFYYMNSGVPTSLPVAPFQMLQPEFTAQSSPALNRTSILASRPLSLKRERERQENANSLGHMTHTERLAASSVHPIINESSNTFPASNISCRTSLNTSYSGEMAAKRMATENYVTQQMGDKKYSDLRAKNTTEARSTGLRQPPTQNSTSPSTTFVRSGPPAVIPEDDGFAPNAESEDEDTKKPMPTAPTSSKPFSLGTASSLTKPAFGAGAVAVPAAPLNPFSFGSGSGGGGAAPADKPAAPSNPFSFGSGSGSGSGSGGAAPADKPAAPSNPFSFGSGSGSGG</sequence>
<comment type="caution">
    <text evidence="2">The sequence shown here is derived from an EMBL/GenBank/DDBJ whole genome shotgun (WGS) entry which is preliminary data.</text>
</comment>
<dbReference type="GeneID" id="40329861"/>
<feature type="region of interest" description="Disordered" evidence="1">
    <location>
        <begin position="398"/>
        <end position="484"/>
    </location>
</feature>
<gene>
    <name evidence="2" type="ORF">TraAM80_05928</name>
</gene>
<feature type="compositionally biased region" description="Low complexity" evidence="1">
    <location>
        <begin position="516"/>
        <end position="531"/>
    </location>
</feature>